<feature type="region of interest" description="Disordered" evidence="1">
    <location>
        <begin position="185"/>
        <end position="231"/>
    </location>
</feature>
<evidence type="ECO:0000313" key="2">
    <source>
        <dbReference type="EMBL" id="KAL3763009.1"/>
    </source>
</evidence>
<dbReference type="EMBL" id="JALLBG020000130">
    <property type="protein sequence ID" value="KAL3763009.1"/>
    <property type="molecule type" value="Genomic_DNA"/>
</dbReference>
<accession>A0ABD3MG51</accession>
<feature type="compositionally biased region" description="Low complexity" evidence="1">
    <location>
        <begin position="197"/>
        <end position="212"/>
    </location>
</feature>
<sequence>MDTMAASRSSSTASSMPKVSQEDDDKLFLATGFRYLPAHERGFPYPWCAKKSRKGWIVRSSPPSLVRHLPDIGVEFVGWREAEKMFRSREILMERVKNMERLPNGHNNLLNGTSGQSGTINSGPCNMQHIAVNKVHEWFHSTQRVVQGRQMQASEEEFQSALNKQKKKYRSELKEELREKKRREIERKEAEALQSIPPSDESPSDSLDTLPDAHPPLMSPTRKKYKKMPPKPIQQLRNSVVLGEDPELDQMIEDVVFDFMHEFSKGQDGQSDGNARSSVECFDGSAISVLREAAKDTLHSIANQEVNELDGNSIGTKGDADVEFSVTKNPSRTRDEMRALNVDKSDYQLHDDADGTDERISAMIEQLIGEAQQDSDCQFDQRALDALKEAAKEIVAMEMDDVLPV</sequence>
<evidence type="ECO:0000313" key="3">
    <source>
        <dbReference type="Proteomes" id="UP001530293"/>
    </source>
</evidence>
<evidence type="ECO:0000256" key="1">
    <source>
        <dbReference type="SAM" id="MobiDB-lite"/>
    </source>
</evidence>
<feature type="region of interest" description="Disordered" evidence="1">
    <location>
        <begin position="1"/>
        <end position="21"/>
    </location>
</feature>
<proteinExistence type="predicted"/>
<reference evidence="2 3" key="1">
    <citation type="submission" date="2024-10" db="EMBL/GenBank/DDBJ databases">
        <title>Updated reference genomes for cyclostephanoid diatoms.</title>
        <authorList>
            <person name="Roberts W.R."/>
            <person name="Alverson A.J."/>
        </authorList>
    </citation>
    <scope>NUCLEOTIDE SEQUENCE [LARGE SCALE GENOMIC DNA]</scope>
    <source>
        <strain evidence="2 3">AJA232-27</strain>
    </source>
</reference>
<organism evidence="2 3">
    <name type="scientific">Discostella pseudostelligera</name>
    <dbReference type="NCBI Taxonomy" id="259834"/>
    <lineage>
        <taxon>Eukaryota</taxon>
        <taxon>Sar</taxon>
        <taxon>Stramenopiles</taxon>
        <taxon>Ochrophyta</taxon>
        <taxon>Bacillariophyta</taxon>
        <taxon>Coscinodiscophyceae</taxon>
        <taxon>Thalassiosirophycidae</taxon>
        <taxon>Stephanodiscales</taxon>
        <taxon>Stephanodiscaceae</taxon>
        <taxon>Discostella</taxon>
    </lineage>
</organism>
<comment type="caution">
    <text evidence="2">The sequence shown here is derived from an EMBL/GenBank/DDBJ whole genome shotgun (WGS) entry which is preliminary data.</text>
</comment>
<protein>
    <submittedName>
        <fullName evidence="2">Uncharacterized protein</fullName>
    </submittedName>
</protein>
<keyword evidence="3" id="KW-1185">Reference proteome</keyword>
<dbReference type="AlphaFoldDB" id="A0ABD3MG51"/>
<name>A0ABD3MG51_9STRA</name>
<dbReference type="Proteomes" id="UP001530293">
    <property type="component" value="Unassembled WGS sequence"/>
</dbReference>
<gene>
    <name evidence="2" type="ORF">ACHAWU_001156</name>
</gene>
<feature type="compositionally biased region" description="Low complexity" evidence="1">
    <location>
        <begin position="1"/>
        <end position="15"/>
    </location>
</feature>